<protein>
    <submittedName>
        <fullName evidence="2">Uncharacterized protein</fullName>
    </submittedName>
</protein>
<evidence type="ECO:0000313" key="2">
    <source>
        <dbReference type="EMBL" id="BCJ40561.1"/>
    </source>
</evidence>
<keyword evidence="3" id="KW-1185">Reference proteome</keyword>
<dbReference type="EMBL" id="AP023356">
    <property type="protein sequence ID" value="BCJ40561.1"/>
    <property type="molecule type" value="Genomic_DNA"/>
</dbReference>
<sequence>MSQLSTIVDHSALGVALSGLLYAVGTLAAALTALLAPSPARRRDARQVLALLLRRKAGEDDR</sequence>
<keyword evidence="1" id="KW-0472">Membrane</keyword>
<dbReference type="RefSeq" id="WP_189335859.1">
    <property type="nucleotide sequence ID" value="NZ_AP023356.1"/>
</dbReference>
<dbReference type="Proteomes" id="UP000676967">
    <property type="component" value="Chromosome"/>
</dbReference>
<keyword evidence="1" id="KW-0812">Transmembrane</keyword>
<evidence type="ECO:0000256" key="1">
    <source>
        <dbReference type="SAM" id="Phobius"/>
    </source>
</evidence>
<evidence type="ECO:0000313" key="3">
    <source>
        <dbReference type="Proteomes" id="UP000676967"/>
    </source>
</evidence>
<proteinExistence type="predicted"/>
<name>A0ABM7LMQ6_9ACTN</name>
<keyword evidence="1" id="KW-1133">Transmembrane helix</keyword>
<reference evidence="2 3" key="1">
    <citation type="submission" date="2020-08" db="EMBL/GenBank/DDBJ databases">
        <title>Whole genome shotgun sequence of Actinoplanes ianthinogenes NBRC 13996.</title>
        <authorList>
            <person name="Komaki H."/>
            <person name="Tamura T."/>
        </authorList>
    </citation>
    <scope>NUCLEOTIDE SEQUENCE [LARGE SCALE GENOMIC DNA]</scope>
    <source>
        <strain evidence="2 3">NBRC 13996</strain>
    </source>
</reference>
<feature type="transmembrane region" description="Helical" evidence="1">
    <location>
        <begin position="12"/>
        <end position="36"/>
    </location>
</feature>
<gene>
    <name evidence="2" type="ORF">Aiant_12180</name>
</gene>
<accession>A0ABM7LMQ6</accession>
<organism evidence="2 3">
    <name type="scientific">Actinoplanes ianthinogenes</name>
    <dbReference type="NCBI Taxonomy" id="122358"/>
    <lineage>
        <taxon>Bacteria</taxon>
        <taxon>Bacillati</taxon>
        <taxon>Actinomycetota</taxon>
        <taxon>Actinomycetes</taxon>
        <taxon>Micromonosporales</taxon>
        <taxon>Micromonosporaceae</taxon>
        <taxon>Actinoplanes</taxon>
    </lineage>
</organism>